<dbReference type="Proteomes" id="UP001060085">
    <property type="component" value="Linkage Group LG06"/>
</dbReference>
<protein>
    <submittedName>
        <fullName evidence="1">Uncharacterized protein</fullName>
    </submittedName>
</protein>
<evidence type="ECO:0000313" key="2">
    <source>
        <dbReference type="Proteomes" id="UP001060085"/>
    </source>
</evidence>
<sequence length="362" mass="40694">MLLRRKTKKVLGSVTVQSNQALEAVLSVQSEGHLIATISPVAVAKHYILIGAKNEFLDSWFFLEQGVPGQQKASLMQVVSGTIAAKTGPTNLLVSFVYGLHSVVARRPLWNSLTQFGNSVHIPWKLKLLKTPLKALNKKHFGQISTKADLARGELKMVQSSLNYNPQDTTPRKVIRDLQLKTTRLCEAKRKYYAQKAKCNFLLQGDKCSKLFHSLVKRNAKRKLINSLTRDHGSINSSVDEIHSKFLAYYSNFLGTKHDVDDFDAIVIDFGPEVSPLQAKSLIRGGIESFWLGILPISMVKKDFLPLVKRIISIRDKIVKDEGSILNAIGRLSSWHLGGSFETLAYDFFRPMGQRKIWHRVV</sequence>
<comment type="caution">
    <text evidence="1">The sequence shown here is derived from an EMBL/GenBank/DDBJ whole genome shotgun (WGS) entry which is preliminary data.</text>
</comment>
<proteinExistence type="predicted"/>
<organism evidence="1 2">
    <name type="scientific">Catharanthus roseus</name>
    <name type="common">Madagascar periwinkle</name>
    <name type="synonym">Vinca rosea</name>
    <dbReference type="NCBI Taxonomy" id="4058"/>
    <lineage>
        <taxon>Eukaryota</taxon>
        <taxon>Viridiplantae</taxon>
        <taxon>Streptophyta</taxon>
        <taxon>Embryophyta</taxon>
        <taxon>Tracheophyta</taxon>
        <taxon>Spermatophyta</taxon>
        <taxon>Magnoliopsida</taxon>
        <taxon>eudicotyledons</taxon>
        <taxon>Gunneridae</taxon>
        <taxon>Pentapetalae</taxon>
        <taxon>asterids</taxon>
        <taxon>lamiids</taxon>
        <taxon>Gentianales</taxon>
        <taxon>Apocynaceae</taxon>
        <taxon>Rauvolfioideae</taxon>
        <taxon>Vinceae</taxon>
        <taxon>Catharanthinae</taxon>
        <taxon>Catharanthus</taxon>
    </lineage>
</organism>
<dbReference type="EMBL" id="CM044706">
    <property type="protein sequence ID" value="KAI5657348.1"/>
    <property type="molecule type" value="Genomic_DNA"/>
</dbReference>
<gene>
    <name evidence="1" type="ORF">M9H77_26141</name>
</gene>
<keyword evidence="2" id="KW-1185">Reference proteome</keyword>
<reference evidence="2" key="1">
    <citation type="journal article" date="2023" name="Nat. Plants">
        <title>Single-cell RNA sequencing provides a high-resolution roadmap for understanding the multicellular compartmentation of specialized metabolism.</title>
        <authorList>
            <person name="Sun S."/>
            <person name="Shen X."/>
            <person name="Li Y."/>
            <person name="Li Y."/>
            <person name="Wang S."/>
            <person name="Li R."/>
            <person name="Zhang H."/>
            <person name="Shen G."/>
            <person name="Guo B."/>
            <person name="Wei J."/>
            <person name="Xu J."/>
            <person name="St-Pierre B."/>
            <person name="Chen S."/>
            <person name="Sun C."/>
        </authorList>
    </citation>
    <scope>NUCLEOTIDE SEQUENCE [LARGE SCALE GENOMIC DNA]</scope>
</reference>
<accession>A0ACC0ABI0</accession>
<evidence type="ECO:0000313" key="1">
    <source>
        <dbReference type="EMBL" id="KAI5657348.1"/>
    </source>
</evidence>
<name>A0ACC0ABI0_CATRO</name>